<gene>
    <name evidence="1" type="ORF">EW640_04025</name>
</gene>
<name>A0A6G8KUT0_9MICO</name>
<evidence type="ECO:0000313" key="2">
    <source>
        <dbReference type="Proteomes" id="UP000501518"/>
    </source>
</evidence>
<accession>A0A6G8KUT0</accession>
<dbReference type="SUPFAM" id="SSF54427">
    <property type="entry name" value="NTF2-like"/>
    <property type="match status" value="1"/>
</dbReference>
<dbReference type="InterPro" id="IPR032710">
    <property type="entry name" value="NTF2-like_dom_sf"/>
</dbReference>
<dbReference type="KEGG" id="blut:EW640_04025"/>
<reference evidence="1 2" key="1">
    <citation type="submission" date="2019-02" db="EMBL/GenBank/DDBJ databases">
        <title>Complete Genome Sequence and Methylome Analysis of Brevibacterium luteolum NEB1784.</title>
        <authorList>
            <person name="Fomenkov A."/>
            <person name="Roberts R.J."/>
        </authorList>
    </citation>
    <scope>NUCLEOTIDE SEQUENCE [LARGE SCALE GENOMIC DNA]</scope>
    <source>
        <strain evidence="1 2">NEB1784</strain>
    </source>
</reference>
<dbReference type="Proteomes" id="UP000501518">
    <property type="component" value="Chromosome"/>
</dbReference>
<evidence type="ECO:0008006" key="3">
    <source>
        <dbReference type="Google" id="ProtNLM"/>
    </source>
</evidence>
<dbReference type="AlphaFoldDB" id="A0A6G8KUT0"/>
<proteinExistence type="predicted"/>
<dbReference type="Gene3D" id="3.10.450.50">
    <property type="match status" value="1"/>
</dbReference>
<sequence>MTDDQLIGRSADEKTRAQVNAFLHAYGASLRTFDADTSAGLWGEPGMVISDEFAGVLDSREEMAAGLQQGYPRYQQLGLADIAHELLGCRAITDKLILADVRWLFYDSQGRLLTEGLYVYLLRRDRDGLRAYTAVAVDEAERINELTRRQAAAALEAKRHAGGAEGSQG</sequence>
<dbReference type="RefSeq" id="WP_165883026.1">
    <property type="nucleotide sequence ID" value="NZ_CP035810.1"/>
</dbReference>
<protein>
    <recommendedName>
        <fullName evidence="3">Nuclear transport factor 2 family protein</fullName>
    </recommendedName>
</protein>
<dbReference type="EMBL" id="CP035810">
    <property type="protein sequence ID" value="QIN28538.1"/>
    <property type="molecule type" value="Genomic_DNA"/>
</dbReference>
<evidence type="ECO:0000313" key="1">
    <source>
        <dbReference type="EMBL" id="QIN28538.1"/>
    </source>
</evidence>
<organism evidence="1 2">
    <name type="scientific">Brevibacterium luteolum</name>
    <dbReference type="NCBI Taxonomy" id="199591"/>
    <lineage>
        <taxon>Bacteria</taxon>
        <taxon>Bacillati</taxon>
        <taxon>Actinomycetota</taxon>
        <taxon>Actinomycetes</taxon>
        <taxon>Micrococcales</taxon>
        <taxon>Brevibacteriaceae</taxon>
        <taxon>Brevibacterium</taxon>
    </lineage>
</organism>